<keyword evidence="4 5" id="KW-0472">Membrane</keyword>
<accession>A0A1E5XL17</accession>
<feature type="transmembrane region" description="Helical" evidence="5">
    <location>
        <begin position="46"/>
        <end position="65"/>
    </location>
</feature>
<dbReference type="EMBL" id="LAJE02000292">
    <property type="protein sequence ID" value="OEO29303.1"/>
    <property type="molecule type" value="Genomic_DNA"/>
</dbReference>
<evidence type="ECO:0000256" key="4">
    <source>
        <dbReference type="ARBA" id="ARBA00023136"/>
    </source>
</evidence>
<keyword evidence="2 5" id="KW-0812">Transmembrane</keyword>
<evidence type="ECO:0000259" key="6">
    <source>
        <dbReference type="Pfam" id="PF00892"/>
    </source>
</evidence>
<dbReference type="SUPFAM" id="SSF103481">
    <property type="entry name" value="Multidrug resistance efflux transporter EmrE"/>
    <property type="match status" value="1"/>
</dbReference>
<dbReference type="InterPro" id="IPR037185">
    <property type="entry name" value="EmrE-like"/>
</dbReference>
<name>A0A1E5XL17_9HYPH</name>
<proteinExistence type="predicted"/>
<evidence type="ECO:0000256" key="1">
    <source>
        <dbReference type="ARBA" id="ARBA00004141"/>
    </source>
</evidence>
<protein>
    <recommendedName>
        <fullName evidence="6">EamA domain-containing protein</fullName>
    </recommendedName>
</protein>
<evidence type="ECO:0000256" key="5">
    <source>
        <dbReference type="SAM" id="Phobius"/>
    </source>
</evidence>
<comment type="subcellular location">
    <subcellularLocation>
        <location evidence="1">Membrane</location>
        <topology evidence="1">Multi-pass membrane protein</topology>
    </subcellularLocation>
</comment>
<dbReference type="PANTHER" id="PTHR32322:SF9">
    <property type="entry name" value="AMINO-ACID METABOLITE EFFLUX PUMP-RELATED"/>
    <property type="match status" value="1"/>
</dbReference>
<evidence type="ECO:0000313" key="8">
    <source>
        <dbReference type="Proteomes" id="UP000095463"/>
    </source>
</evidence>
<evidence type="ECO:0000256" key="2">
    <source>
        <dbReference type="ARBA" id="ARBA00022692"/>
    </source>
</evidence>
<organism evidence="7 8">
    <name type="scientific">Devosia insulae DS-56</name>
    <dbReference type="NCBI Taxonomy" id="1116389"/>
    <lineage>
        <taxon>Bacteria</taxon>
        <taxon>Pseudomonadati</taxon>
        <taxon>Pseudomonadota</taxon>
        <taxon>Alphaproteobacteria</taxon>
        <taxon>Hyphomicrobiales</taxon>
        <taxon>Devosiaceae</taxon>
        <taxon>Devosia</taxon>
    </lineage>
</organism>
<feature type="transmembrane region" description="Helical" evidence="5">
    <location>
        <begin position="71"/>
        <end position="91"/>
    </location>
</feature>
<feature type="domain" description="EamA" evidence="6">
    <location>
        <begin position="7"/>
        <end position="85"/>
    </location>
</feature>
<sequence length="96" mass="10168">MPLALSQLTLKGIGSIAFMAYIATLFGFGAWAWLLSRYNTGQVAPFALFVPVAGIASAALFLGEAITEVEIIGSVLVFAGLLLNVFGPRLLRRKPA</sequence>
<keyword evidence="8" id="KW-1185">Reference proteome</keyword>
<feature type="transmembrane region" description="Helical" evidence="5">
    <location>
        <begin position="12"/>
        <end position="34"/>
    </location>
</feature>
<gene>
    <name evidence="7" type="ORF">VW23_026415</name>
</gene>
<evidence type="ECO:0000256" key="3">
    <source>
        <dbReference type="ARBA" id="ARBA00022989"/>
    </source>
</evidence>
<dbReference type="GO" id="GO:0016020">
    <property type="term" value="C:membrane"/>
    <property type="evidence" value="ECO:0007669"/>
    <property type="project" value="UniProtKB-SubCell"/>
</dbReference>
<evidence type="ECO:0000313" key="7">
    <source>
        <dbReference type="EMBL" id="OEO29303.1"/>
    </source>
</evidence>
<reference evidence="7 8" key="1">
    <citation type="journal article" date="2015" name="Genome Announc.">
        <title>Genome Assemblies of Three Soil-Associated Devosia species: D. insulae, D. limi, and D. soli.</title>
        <authorList>
            <person name="Hassan Y.I."/>
            <person name="Lepp D."/>
            <person name="Zhou T."/>
        </authorList>
    </citation>
    <scope>NUCLEOTIDE SEQUENCE [LARGE SCALE GENOMIC DNA]</scope>
    <source>
        <strain evidence="7 8">DS-56</strain>
    </source>
</reference>
<dbReference type="InterPro" id="IPR050638">
    <property type="entry name" value="AA-Vitamin_Transporters"/>
</dbReference>
<dbReference type="PANTHER" id="PTHR32322">
    <property type="entry name" value="INNER MEMBRANE TRANSPORTER"/>
    <property type="match status" value="1"/>
</dbReference>
<comment type="caution">
    <text evidence="7">The sequence shown here is derived from an EMBL/GenBank/DDBJ whole genome shotgun (WGS) entry which is preliminary data.</text>
</comment>
<dbReference type="Proteomes" id="UP000095463">
    <property type="component" value="Unassembled WGS sequence"/>
</dbReference>
<dbReference type="InterPro" id="IPR000620">
    <property type="entry name" value="EamA_dom"/>
</dbReference>
<dbReference type="Pfam" id="PF00892">
    <property type="entry name" value="EamA"/>
    <property type="match status" value="1"/>
</dbReference>
<keyword evidence="3 5" id="KW-1133">Transmembrane helix</keyword>
<dbReference type="AlphaFoldDB" id="A0A1E5XL17"/>